<sequence length="97" mass="10776">MYIVVTIEGYSDFTSTSFVDILEHDTKYNEQINELCNKPGAVTRETCREILTGHSFFLGRFPDIPKPGAAVLSSGGFSPCLTYRQRHTGATAPHDHI</sequence>
<evidence type="ECO:0000313" key="1">
    <source>
        <dbReference type="EMBL" id="GFO15793.1"/>
    </source>
</evidence>
<accession>A0AAV4BAE9</accession>
<gene>
    <name evidence="1" type="ORF">PoB_004229800</name>
</gene>
<protein>
    <submittedName>
        <fullName evidence="1">Uncharacterized protein</fullName>
    </submittedName>
</protein>
<name>A0AAV4BAE9_9GAST</name>
<keyword evidence="2" id="KW-1185">Reference proteome</keyword>
<dbReference type="AlphaFoldDB" id="A0AAV4BAE9"/>
<proteinExistence type="predicted"/>
<dbReference type="Proteomes" id="UP000735302">
    <property type="component" value="Unassembled WGS sequence"/>
</dbReference>
<reference evidence="1 2" key="1">
    <citation type="journal article" date="2021" name="Elife">
        <title>Chloroplast acquisition without the gene transfer in kleptoplastic sea slugs, Plakobranchus ocellatus.</title>
        <authorList>
            <person name="Maeda T."/>
            <person name="Takahashi S."/>
            <person name="Yoshida T."/>
            <person name="Shimamura S."/>
            <person name="Takaki Y."/>
            <person name="Nagai Y."/>
            <person name="Toyoda A."/>
            <person name="Suzuki Y."/>
            <person name="Arimoto A."/>
            <person name="Ishii H."/>
            <person name="Satoh N."/>
            <person name="Nishiyama T."/>
            <person name="Hasebe M."/>
            <person name="Maruyama T."/>
            <person name="Minagawa J."/>
            <person name="Obokata J."/>
            <person name="Shigenobu S."/>
        </authorList>
    </citation>
    <scope>NUCLEOTIDE SEQUENCE [LARGE SCALE GENOMIC DNA]</scope>
</reference>
<dbReference type="EMBL" id="BLXT01004630">
    <property type="protein sequence ID" value="GFO15793.1"/>
    <property type="molecule type" value="Genomic_DNA"/>
</dbReference>
<comment type="caution">
    <text evidence="1">The sequence shown here is derived from an EMBL/GenBank/DDBJ whole genome shotgun (WGS) entry which is preliminary data.</text>
</comment>
<evidence type="ECO:0000313" key="2">
    <source>
        <dbReference type="Proteomes" id="UP000735302"/>
    </source>
</evidence>
<organism evidence="1 2">
    <name type="scientific">Plakobranchus ocellatus</name>
    <dbReference type="NCBI Taxonomy" id="259542"/>
    <lineage>
        <taxon>Eukaryota</taxon>
        <taxon>Metazoa</taxon>
        <taxon>Spiralia</taxon>
        <taxon>Lophotrochozoa</taxon>
        <taxon>Mollusca</taxon>
        <taxon>Gastropoda</taxon>
        <taxon>Heterobranchia</taxon>
        <taxon>Euthyneura</taxon>
        <taxon>Panpulmonata</taxon>
        <taxon>Sacoglossa</taxon>
        <taxon>Placobranchoidea</taxon>
        <taxon>Plakobranchidae</taxon>
        <taxon>Plakobranchus</taxon>
    </lineage>
</organism>